<dbReference type="Proteomes" id="UP001596310">
    <property type="component" value="Unassembled WGS sequence"/>
</dbReference>
<comment type="caution">
    <text evidence="1">The sequence shown here is derived from an EMBL/GenBank/DDBJ whole genome shotgun (WGS) entry which is preliminary data.</text>
</comment>
<sequence length="47" mass="5491">MNTTDRSSDTVTYLYHLPMRKEYENVAKVKTTSCTVHTKKCVVHCRD</sequence>
<protein>
    <submittedName>
        <fullName evidence="1">Uncharacterized protein</fullName>
    </submittedName>
</protein>
<accession>A0ABW1UPR2</accession>
<dbReference type="RefSeq" id="WP_164511210.1">
    <property type="nucleotide sequence ID" value="NZ_JBHSSM010000014.1"/>
</dbReference>
<name>A0ABW1UPR2_9LACO</name>
<gene>
    <name evidence="1" type="ORF">ACFQHW_04495</name>
</gene>
<evidence type="ECO:0000313" key="2">
    <source>
        <dbReference type="Proteomes" id="UP001596310"/>
    </source>
</evidence>
<proteinExistence type="predicted"/>
<dbReference type="EMBL" id="JBHSSM010000014">
    <property type="protein sequence ID" value="MFC6314827.1"/>
    <property type="molecule type" value="Genomic_DNA"/>
</dbReference>
<evidence type="ECO:0000313" key="1">
    <source>
        <dbReference type="EMBL" id="MFC6314827.1"/>
    </source>
</evidence>
<keyword evidence="2" id="KW-1185">Reference proteome</keyword>
<reference evidence="2" key="1">
    <citation type="journal article" date="2019" name="Int. J. Syst. Evol. Microbiol.">
        <title>The Global Catalogue of Microorganisms (GCM) 10K type strain sequencing project: providing services to taxonomists for standard genome sequencing and annotation.</title>
        <authorList>
            <consortium name="The Broad Institute Genomics Platform"/>
            <consortium name="The Broad Institute Genome Sequencing Center for Infectious Disease"/>
            <person name="Wu L."/>
            <person name="Ma J."/>
        </authorList>
    </citation>
    <scope>NUCLEOTIDE SEQUENCE [LARGE SCALE GENOMIC DNA]</scope>
    <source>
        <strain evidence="2">CCM 8897</strain>
    </source>
</reference>
<organism evidence="1 2">
    <name type="scientific">Lapidilactobacillus achengensis</name>
    <dbReference type="NCBI Taxonomy" id="2486000"/>
    <lineage>
        <taxon>Bacteria</taxon>
        <taxon>Bacillati</taxon>
        <taxon>Bacillota</taxon>
        <taxon>Bacilli</taxon>
        <taxon>Lactobacillales</taxon>
        <taxon>Lactobacillaceae</taxon>
        <taxon>Lapidilactobacillus</taxon>
    </lineage>
</organism>